<accession>A0ACC4C4I5</accession>
<evidence type="ECO:0000313" key="1">
    <source>
        <dbReference type="EMBL" id="KAL3586117.1"/>
    </source>
</evidence>
<dbReference type="EMBL" id="RCHU02000006">
    <property type="protein sequence ID" value="KAL3586117.1"/>
    <property type="molecule type" value="Genomic_DNA"/>
</dbReference>
<reference evidence="1 2" key="1">
    <citation type="journal article" date="2024" name="Plant Biotechnol. J.">
        <title>Genome and CRISPR/Cas9 system of a widespread forest tree (Populus alba) in the world.</title>
        <authorList>
            <person name="Liu Y.J."/>
            <person name="Jiang P.F."/>
            <person name="Han X.M."/>
            <person name="Li X.Y."/>
            <person name="Wang H.M."/>
            <person name="Wang Y.J."/>
            <person name="Wang X.X."/>
            <person name="Zeng Q.Y."/>
        </authorList>
    </citation>
    <scope>NUCLEOTIDE SEQUENCE [LARGE SCALE GENOMIC DNA]</scope>
    <source>
        <strain evidence="2">cv. PAL-ZL1</strain>
    </source>
</reference>
<keyword evidence="2" id="KW-1185">Reference proteome</keyword>
<organism evidence="1 2">
    <name type="scientific">Populus alba</name>
    <name type="common">White poplar</name>
    <dbReference type="NCBI Taxonomy" id="43335"/>
    <lineage>
        <taxon>Eukaryota</taxon>
        <taxon>Viridiplantae</taxon>
        <taxon>Streptophyta</taxon>
        <taxon>Embryophyta</taxon>
        <taxon>Tracheophyta</taxon>
        <taxon>Spermatophyta</taxon>
        <taxon>Magnoliopsida</taxon>
        <taxon>eudicotyledons</taxon>
        <taxon>Gunneridae</taxon>
        <taxon>Pentapetalae</taxon>
        <taxon>rosids</taxon>
        <taxon>fabids</taxon>
        <taxon>Malpighiales</taxon>
        <taxon>Salicaceae</taxon>
        <taxon>Saliceae</taxon>
        <taxon>Populus</taxon>
    </lineage>
</organism>
<dbReference type="Proteomes" id="UP000309997">
    <property type="component" value="Unassembled WGS sequence"/>
</dbReference>
<sequence length="395" mass="44418">MYRTAALARRLLSGATARNNSNSRIRYLNLRTTVIGSRYCTAVNNNHSFPQSIFNQNQTPRANLEFPNQSESTSSSDWSASSTAEDGRRRQERQRPRIEYEEQQARVLEASLHHVLRLGWSEEAMIAGARDVGVSPSIVGSFPRKEAALVEFFMDECLQKLIDRIDSGEGLQNLVPSDRISKLLKIRLEMQSPYISKWPQVLSIQAYPSNAPTSFKQRAMLVDEIWHAIGDEGSDIDWYVKRTVLGGIYSTTEIYMLTDSSPDFRDTWAFLEDRVKDAFDLKKSIQEAMYMAEAVGAGMGNSFQGFVGRVFQRQVGGKEAAPFCFLPFSQSQICVFSSPFGLSSLRIQFLTFSLPHLSLEHQPFTILGMQSLSKSPVLSAINETLLEKPGSQQTQ</sequence>
<protein>
    <submittedName>
        <fullName evidence="1">Uncharacterized protein</fullName>
    </submittedName>
</protein>
<evidence type="ECO:0000313" key="2">
    <source>
        <dbReference type="Proteomes" id="UP000309997"/>
    </source>
</evidence>
<proteinExistence type="predicted"/>
<comment type="caution">
    <text evidence="1">The sequence shown here is derived from an EMBL/GenBank/DDBJ whole genome shotgun (WGS) entry which is preliminary data.</text>
</comment>
<name>A0ACC4C4I5_POPAL</name>
<gene>
    <name evidence="1" type="ORF">D5086_012984</name>
</gene>